<reference evidence="2" key="2">
    <citation type="journal article" date="2015" name="Genome Biol. Evol.">
        <title>Complete Genome Sequence and Transcriptomic Analysis of the Novel Pathogen Elizabethkingia anophelis in Response to Oxidative Stress.</title>
        <authorList>
            <person name="Li Y."/>
            <person name="Liu Y."/>
            <person name="Chew S.C."/>
            <person name="Tay M."/>
            <person name="Salido M.M."/>
            <person name="Teo J."/>
            <person name="Lauro F.M."/>
            <person name="Givskov M."/>
            <person name="Yang L."/>
        </authorList>
    </citation>
    <scope>NUCLEOTIDE SEQUENCE</scope>
    <source>
        <strain evidence="2">NUHP1</strain>
    </source>
</reference>
<dbReference type="KEGG" id="eao:BD94_1724"/>
<evidence type="ECO:0000313" key="3">
    <source>
        <dbReference type="Proteomes" id="UP000028933"/>
    </source>
</evidence>
<feature type="compositionally biased region" description="Basic and acidic residues" evidence="1">
    <location>
        <begin position="54"/>
        <end position="67"/>
    </location>
</feature>
<organism evidence="2 3">
    <name type="scientific">Elizabethkingia anophelis NUHP1</name>
    <dbReference type="NCBI Taxonomy" id="1338011"/>
    <lineage>
        <taxon>Bacteria</taxon>
        <taxon>Pseudomonadati</taxon>
        <taxon>Bacteroidota</taxon>
        <taxon>Flavobacteriia</taxon>
        <taxon>Flavobacteriales</taxon>
        <taxon>Weeksellaceae</taxon>
        <taxon>Elizabethkingia</taxon>
    </lineage>
</organism>
<sequence length="67" mass="7282">MMKNDKETLCKKEYVPPIVEVMLLEIEEGFAAGSPVQPGGGSGISEVDWIDGGTEIKDPDGSGEWWK</sequence>
<dbReference type="eggNOG" id="ENOG503117P">
    <property type="taxonomic scope" value="Bacteria"/>
</dbReference>
<dbReference type="AlphaFoldDB" id="A0A077EH73"/>
<name>A0A077EH73_9FLAO</name>
<dbReference type="EMBL" id="CP007547">
    <property type="protein sequence ID" value="AIL45499.1"/>
    <property type="molecule type" value="Genomic_DNA"/>
</dbReference>
<gene>
    <name evidence="2" type="ORF">BD94_1724</name>
</gene>
<dbReference type="Proteomes" id="UP000028933">
    <property type="component" value="Chromosome"/>
</dbReference>
<feature type="region of interest" description="Disordered" evidence="1">
    <location>
        <begin position="32"/>
        <end position="67"/>
    </location>
</feature>
<evidence type="ECO:0000313" key="2">
    <source>
        <dbReference type="EMBL" id="AIL45499.1"/>
    </source>
</evidence>
<dbReference type="RefSeq" id="WP_024564566.1">
    <property type="nucleotide sequence ID" value="NZ_CP007547.1"/>
</dbReference>
<evidence type="ECO:0000256" key="1">
    <source>
        <dbReference type="SAM" id="MobiDB-lite"/>
    </source>
</evidence>
<dbReference type="STRING" id="1338011.BD94_1724"/>
<proteinExistence type="predicted"/>
<protein>
    <submittedName>
        <fullName evidence="2">Uncharacterized protein</fullName>
    </submittedName>
</protein>
<dbReference type="HOGENOM" id="CLU_201068_0_0_10"/>
<accession>A0A077EH73</accession>
<reference evidence="2" key="1">
    <citation type="journal article" date="2013" name="Lancet">
        <title>First case of E anophelis outbreak in an intensive-care unit.</title>
        <authorList>
            <person name="Teo J."/>
            <person name="Tan S.Y."/>
            <person name="Tay M."/>
            <person name="Ding Y."/>
            <person name="Kjelleberg S."/>
            <person name="Givskov M."/>
            <person name="Lin R.T."/>
            <person name="Yang L."/>
        </authorList>
    </citation>
    <scope>NUCLEOTIDE SEQUENCE [LARGE SCALE GENOMIC DNA]</scope>
    <source>
        <strain evidence="2">NUHP1</strain>
    </source>
</reference>